<feature type="region of interest" description="Disordered" evidence="1">
    <location>
        <begin position="1"/>
        <end position="20"/>
    </location>
</feature>
<gene>
    <name evidence="2" type="ORF">PECUL_23A026483</name>
</gene>
<name>A0AAD1S9K4_PELCU</name>
<dbReference type="Proteomes" id="UP001295444">
    <property type="component" value="Chromosome 05"/>
</dbReference>
<keyword evidence="3" id="KW-1185">Reference proteome</keyword>
<evidence type="ECO:0000313" key="3">
    <source>
        <dbReference type="Proteomes" id="UP001295444"/>
    </source>
</evidence>
<sequence>MGDPGPLPRGPLAHPASHHGGDIELAEVRNTLVMADAMCAKAPSHDTADILSKLDLIFARFWSML</sequence>
<evidence type="ECO:0000256" key="1">
    <source>
        <dbReference type="SAM" id="MobiDB-lite"/>
    </source>
</evidence>
<feature type="non-terminal residue" evidence="2">
    <location>
        <position position="65"/>
    </location>
</feature>
<protein>
    <submittedName>
        <fullName evidence="2">Uncharacterized protein</fullName>
    </submittedName>
</protein>
<dbReference type="EMBL" id="OW240916">
    <property type="protein sequence ID" value="CAH2295725.1"/>
    <property type="molecule type" value="Genomic_DNA"/>
</dbReference>
<reference evidence="2" key="1">
    <citation type="submission" date="2022-03" db="EMBL/GenBank/DDBJ databases">
        <authorList>
            <person name="Alioto T."/>
            <person name="Alioto T."/>
            <person name="Gomez Garrido J."/>
        </authorList>
    </citation>
    <scope>NUCLEOTIDE SEQUENCE</scope>
</reference>
<dbReference type="AlphaFoldDB" id="A0AAD1S9K4"/>
<proteinExistence type="predicted"/>
<evidence type="ECO:0000313" key="2">
    <source>
        <dbReference type="EMBL" id="CAH2295725.1"/>
    </source>
</evidence>
<accession>A0AAD1S9K4</accession>
<organism evidence="2 3">
    <name type="scientific">Pelobates cultripes</name>
    <name type="common">Western spadefoot toad</name>
    <dbReference type="NCBI Taxonomy" id="61616"/>
    <lineage>
        <taxon>Eukaryota</taxon>
        <taxon>Metazoa</taxon>
        <taxon>Chordata</taxon>
        <taxon>Craniata</taxon>
        <taxon>Vertebrata</taxon>
        <taxon>Euteleostomi</taxon>
        <taxon>Amphibia</taxon>
        <taxon>Batrachia</taxon>
        <taxon>Anura</taxon>
        <taxon>Pelobatoidea</taxon>
        <taxon>Pelobatidae</taxon>
        <taxon>Pelobates</taxon>
    </lineage>
</organism>